<evidence type="ECO:0000259" key="9">
    <source>
        <dbReference type="Pfam" id="PF23598"/>
    </source>
</evidence>
<evidence type="ECO:0000259" key="7">
    <source>
        <dbReference type="Pfam" id="PF00931"/>
    </source>
</evidence>
<evidence type="ECO:0000256" key="1">
    <source>
        <dbReference type="ARBA" id="ARBA00008894"/>
    </source>
</evidence>
<dbReference type="Pfam" id="PF00931">
    <property type="entry name" value="NB-ARC"/>
    <property type="match status" value="1"/>
</dbReference>
<organism evidence="10 11">
    <name type="scientific">Olea europaea subsp. europaea</name>
    <dbReference type="NCBI Taxonomy" id="158383"/>
    <lineage>
        <taxon>Eukaryota</taxon>
        <taxon>Viridiplantae</taxon>
        <taxon>Streptophyta</taxon>
        <taxon>Embryophyta</taxon>
        <taxon>Tracheophyta</taxon>
        <taxon>Spermatophyta</taxon>
        <taxon>Magnoliopsida</taxon>
        <taxon>eudicotyledons</taxon>
        <taxon>Gunneridae</taxon>
        <taxon>Pentapetalae</taxon>
        <taxon>asterids</taxon>
        <taxon>lamiids</taxon>
        <taxon>Lamiales</taxon>
        <taxon>Oleaceae</taxon>
        <taxon>Oleeae</taxon>
        <taxon>Olea</taxon>
    </lineage>
</organism>
<dbReference type="OrthoDB" id="1478287at2759"/>
<keyword evidence="6" id="KW-0067">ATP-binding</keyword>
<dbReference type="Pfam" id="PF23598">
    <property type="entry name" value="LRR_14"/>
    <property type="match status" value="1"/>
</dbReference>
<dbReference type="InterPro" id="IPR055414">
    <property type="entry name" value="LRR_R13L4/SHOC2-like"/>
</dbReference>
<proteinExistence type="inferred from homology"/>
<evidence type="ECO:0000313" key="11">
    <source>
        <dbReference type="Proteomes" id="UP000594638"/>
    </source>
</evidence>
<reference evidence="10 11" key="1">
    <citation type="submission" date="2019-12" db="EMBL/GenBank/DDBJ databases">
        <authorList>
            <person name="Alioto T."/>
            <person name="Alioto T."/>
            <person name="Gomez Garrido J."/>
        </authorList>
    </citation>
    <scope>NUCLEOTIDE SEQUENCE [LARGE SCALE GENOMIC DNA]</scope>
</reference>
<sequence length="805" mass="92449">MPSDMAPKTGVVSLFIIDSVLDDLMDLTNNKSNSTVVANDQIVTLHEELMLLGSSITDIVLQHEAKHEELVTRSRDIAYEVEYVINSFPRVWYLSLRLPQLIDKIRLIVMAVKEMKNNIDVARMSNVSKHPHEHIESQSKEPPILEDIVVGFGNVAIEIAEQLVGGTCQLQVISIFGMSGLDDGIGSRILFTTRNKEVSLKASPRSVINELPFLSEVECWEILQGKVFQDRKCPQELVDIGKLIAKNCHGLPLAVVVISGVLANMEKKKHLWKKIAKNLSSHISEIPEKCIQTLQLSYNHLPMHLKPCFLYLGAFREDTNIPVRKLISLWVAERFIKKEEHKNIEDVAREYLMKLIDRSLVLVAERRYDGGVKTCKIHDLLREMCLSIAEENNFLKLIKVNDDDEQRLFSQVSTYQRHHRLSINCAKYPSSLPVGLHVRSLLFDLDFMSSIKLISCSYKVLRVFCGWSLYDFLIGFEYLVHLRYLEISCTLPPMENFRKLEFLVVYNDDEIEIPKILLNMVSLRHMEFNGGAYFSESSRQLATNSKSFQINNLQSISALSIYDEMDEKILRSSPNLRRVQVSIENLLNCSFNFLYQLESLKLSTEYNTLYWRSSLISLPLNLKKLTLVCVYLSRKQMEIIARLPCLEVLKLVSAAFEGEQWDTSESEFPQLKYLKLCGVKIAEWNASSDNFPRLQRIVLEYCENLKMIPSNLGDIPTLQKIELFMCGQTANESAKKFEEEQKEMGNEKFEVTISNTFDDIEAILSPISPQEMKEFYRSEIQKVQMKENFSINSLSRSHLSVVILE</sequence>
<evidence type="ECO:0000256" key="6">
    <source>
        <dbReference type="ARBA" id="ARBA00022840"/>
    </source>
</evidence>
<keyword evidence="4" id="KW-0547">Nucleotide-binding</keyword>
<comment type="similarity">
    <text evidence="1">Belongs to the disease resistance NB-LRR family.</text>
</comment>
<dbReference type="InterPro" id="IPR027417">
    <property type="entry name" value="P-loop_NTPase"/>
</dbReference>
<accession>A0A8S0UV68</accession>
<dbReference type="InterPro" id="IPR032675">
    <property type="entry name" value="LRR_dom_sf"/>
</dbReference>
<dbReference type="SUPFAM" id="SSF52058">
    <property type="entry name" value="L domain-like"/>
    <property type="match status" value="1"/>
</dbReference>
<dbReference type="EMBL" id="CACTIH010009062">
    <property type="protein sequence ID" value="CAA3021971.1"/>
    <property type="molecule type" value="Genomic_DNA"/>
</dbReference>
<dbReference type="PANTHER" id="PTHR15140:SF37">
    <property type="entry name" value="UBIQUITIN-LIKE DOMAIN-CONTAINING PROTEIN"/>
    <property type="match status" value="1"/>
</dbReference>
<dbReference type="Proteomes" id="UP000594638">
    <property type="component" value="Unassembled WGS sequence"/>
</dbReference>
<evidence type="ECO:0000256" key="3">
    <source>
        <dbReference type="ARBA" id="ARBA00022737"/>
    </source>
</evidence>
<feature type="domain" description="NB-ARC" evidence="7">
    <location>
        <begin position="185"/>
        <end position="231"/>
    </location>
</feature>
<dbReference type="InterPro" id="IPR002182">
    <property type="entry name" value="NB-ARC"/>
</dbReference>
<dbReference type="InterPro" id="IPR042197">
    <property type="entry name" value="Apaf_helical"/>
</dbReference>
<dbReference type="Pfam" id="PF23559">
    <property type="entry name" value="WHD_DRP"/>
    <property type="match status" value="1"/>
</dbReference>
<dbReference type="AlphaFoldDB" id="A0A8S0UV68"/>
<feature type="domain" description="Disease resistance R13L4/SHOC-2-like LRR" evidence="9">
    <location>
        <begin position="480"/>
        <end position="739"/>
    </location>
</feature>
<dbReference type="Gene3D" id="3.80.10.10">
    <property type="entry name" value="Ribonuclease Inhibitor"/>
    <property type="match status" value="1"/>
</dbReference>
<dbReference type="Gramene" id="OE9A106562T1">
    <property type="protein sequence ID" value="OE9A106562C1"/>
    <property type="gene ID" value="OE9A106562"/>
</dbReference>
<gene>
    <name evidence="10" type="ORF">OLEA9_A106562</name>
</gene>
<dbReference type="GO" id="GO:0005524">
    <property type="term" value="F:ATP binding"/>
    <property type="evidence" value="ECO:0007669"/>
    <property type="project" value="UniProtKB-KW"/>
</dbReference>
<comment type="caution">
    <text evidence="10">The sequence shown here is derived from an EMBL/GenBank/DDBJ whole genome shotgun (WGS) entry which is preliminary data.</text>
</comment>
<dbReference type="InterPro" id="IPR036388">
    <property type="entry name" value="WH-like_DNA-bd_sf"/>
</dbReference>
<dbReference type="GO" id="GO:0043531">
    <property type="term" value="F:ADP binding"/>
    <property type="evidence" value="ECO:0007669"/>
    <property type="project" value="InterPro"/>
</dbReference>
<keyword evidence="3" id="KW-0677">Repeat</keyword>
<keyword evidence="2" id="KW-0433">Leucine-rich repeat</keyword>
<evidence type="ECO:0000256" key="2">
    <source>
        <dbReference type="ARBA" id="ARBA00022614"/>
    </source>
</evidence>
<dbReference type="SUPFAM" id="SSF52540">
    <property type="entry name" value="P-loop containing nucleoside triphosphate hydrolases"/>
    <property type="match status" value="1"/>
</dbReference>
<dbReference type="GO" id="GO:0006952">
    <property type="term" value="P:defense response"/>
    <property type="evidence" value="ECO:0007669"/>
    <property type="project" value="UniProtKB-KW"/>
</dbReference>
<feature type="domain" description="Disease resistance protein winged helix" evidence="8">
    <location>
        <begin position="315"/>
        <end position="384"/>
    </location>
</feature>
<dbReference type="Gene3D" id="1.10.8.430">
    <property type="entry name" value="Helical domain of apoptotic protease-activating factors"/>
    <property type="match status" value="1"/>
</dbReference>
<dbReference type="FunFam" id="1.10.10.10:FF:000322">
    <property type="entry name" value="Probable disease resistance protein At1g63360"/>
    <property type="match status" value="1"/>
</dbReference>
<evidence type="ECO:0000256" key="4">
    <source>
        <dbReference type="ARBA" id="ARBA00022741"/>
    </source>
</evidence>
<protein>
    <submittedName>
        <fullName evidence="10">Late blight resistance homolog R1A-3 isoform X1</fullName>
    </submittedName>
</protein>
<dbReference type="Gene3D" id="1.10.10.10">
    <property type="entry name" value="Winged helix-like DNA-binding domain superfamily/Winged helix DNA-binding domain"/>
    <property type="match status" value="1"/>
</dbReference>
<dbReference type="PANTHER" id="PTHR15140">
    <property type="entry name" value="TUBULIN-SPECIFIC CHAPERONE E"/>
    <property type="match status" value="1"/>
</dbReference>
<evidence type="ECO:0000256" key="5">
    <source>
        <dbReference type="ARBA" id="ARBA00022821"/>
    </source>
</evidence>
<name>A0A8S0UV68_OLEEU</name>
<evidence type="ECO:0000259" key="8">
    <source>
        <dbReference type="Pfam" id="PF23559"/>
    </source>
</evidence>
<keyword evidence="11" id="KW-1185">Reference proteome</keyword>
<evidence type="ECO:0000313" key="10">
    <source>
        <dbReference type="EMBL" id="CAA3021971.1"/>
    </source>
</evidence>
<keyword evidence="5" id="KW-0611">Plant defense</keyword>
<dbReference type="InterPro" id="IPR058922">
    <property type="entry name" value="WHD_DRP"/>
</dbReference>